<dbReference type="Proteomes" id="UP000829291">
    <property type="component" value="Chromosome 4"/>
</dbReference>
<gene>
    <name evidence="12 13" type="primary">LOC107222979</name>
</gene>
<dbReference type="Gene3D" id="3.10.200.10">
    <property type="entry name" value="Alpha carbonic anhydrase"/>
    <property type="match status" value="1"/>
</dbReference>
<evidence type="ECO:0000256" key="6">
    <source>
        <dbReference type="ARBA" id="ARBA00023239"/>
    </source>
</evidence>
<dbReference type="RefSeq" id="XP_015518021.2">
    <property type="nucleotide sequence ID" value="XM_015662535.2"/>
</dbReference>
<evidence type="ECO:0000313" key="11">
    <source>
        <dbReference type="Proteomes" id="UP000829291"/>
    </source>
</evidence>
<dbReference type="EC" id="4.2.1.1" evidence="3 8"/>
<dbReference type="InterPro" id="IPR036398">
    <property type="entry name" value="CA_dom_sf"/>
</dbReference>
<dbReference type="SMART" id="SM01057">
    <property type="entry name" value="Carb_anhydrase"/>
    <property type="match status" value="1"/>
</dbReference>
<evidence type="ECO:0000256" key="3">
    <source>
        <dbReference type="ARBA" id="ARBA00012925"/>
    </source>
</evidence>
<feature type="domain" description="Alpha-carbonic anhydrase" evidence="10">
    <location>
        <begin position="232"/>
        <end position="485"/>
    </location>
</feature>
<dbReference type="SUPFAM" id="SSF51069">
    <property type="entry name" value="Carbonic anhydrase"/>
    <property type="match status" value="1"/>
</dbReference>
<evidence type="ECO:0000256" key="4">
    <source>
        <dbReference type="ARBA" id="ARBA00022723"/>
    </source>
</evidence>
<name>A0A6J0BT76_NEOLC</name>
<feature type="signal peptide" evidence="8">
    <location>
        <begin position="1"/>
        <end position="20"/>
    </location>
</feature>
<dbReference type="InterPro" id="IPR018338">
    <property type="entry name" value="Carbonic_anhydrase_a-class_CS"/>
</dbReference>
<feature type="compositionally biased region" description="Basic and acidic residues" evidence="9">
    <location>
        <begin position="130"/>
        <end position="146"/>
    </location>
</feature>
<feature type="region of interest" description="Disordered" evidence="9">
    <location>
        <begin position="130"/>
        <end position="163"/>
    </location>
</feature>
<feature type="region of interest" description="Disordered" evidence="9">
    <location>
        <begin position="196"/>
        <end position="241"/>
    </location>
</feature>
<sequence length="486" mass="55314">MIKLFGVFLAISLNTPSFLAAHVLSKRENFPRLPDSPELIDDPYSEAILWAEENDRAGDVLGHDRGNADHSNSWTLAYLTTILKNPEDYQDPETQQDDGLLETDQNQYSQEEPEYQRDDEIRLVPAAKQTTHEVQETQYKEQRGKQENIGTHGNSEKKREGEFKDHGNKVYLFSSQGPQTRGNMGLFQREVSRLVPFGLQDPPSTRQDKPDVSTTNGNSSPIEAKQPAGDTGHFSYSHPEEWSLDSPECSGRFQSPVNLESNKLVALDVPPSLIWTGYWNLPQNLTITDNGHSVELSGSWEKAMTPFISGGPLTGDYAFSQLHFHWGPRDSVGSEHTIDNKSFPMEMHMVHYKRDYQTFAEALKHDDGLAVVAFLFEMSDMPNLGINLLENSFCKLHKKLNVRIPVIPYPLAMLHHTFQDDYVFYIGSLTTPPCREIVTWLVSSSPLTISEKQLDSFRKISNKWPEKENYRPRQPLNGRNLYYATH</sequence>
<keyword evidence="11" id="KW-1185">Reference proteome</keyword>
<keyword evidence="4 8" id="KW-0479">Metal-binding</keyword>
<dbReference type="GO" id="GO:0008270">
    <property type="term" value="F:zinc ion binding"/>
    <property type="evidence" value="ECO:0007669"/>
    <property type="project" value="UniProtKB-UniRule"/>
</dbReference>
<evidence type="ECO:0000256" key="5">
    <source>
        <dbReference type="ARBA" id="ARBA00022833"/>
    </source>
</evidence>
<protein>
    <recommendedName>
        <fullName evidence="3 8">Carbonic anhydrase</fullName>
        <ecNumber evidence="3 8">4.2.1.1</ecNumber>
    </recommendedName>
</protein>
<evidence type="ECO:0000256" key="9">
    <source>
        <dbReference type="SAM" id="MobiDB-lite"/>
    </source>
</evidence>
<evidence type="ECO:0000313" key="12">
    <source>
        <dbReference type="RefSeq" id="XP_015518021.2"/>
    </source>
</evidence>
<dbReference type="PROSITE" id="PS51144">
    <property type="entry name" value="ALPHA_CA_2"/>
    <property type="match status" value="1"/>
</dbReference>
<keyword evidence="8" id="KW-0732">Signal</keyword>
<evidence type="ECO:0000256" key="1">
    <source>
        <dbReference type="ARBA" id="ARBA00002904"/>
    </source>
</evidence>
<dbReference type="KEGG" id="nlo:107222979"/>
<dbReference type="PANTHER" id="PTHR18952">
    <property type="entry name" value="CARBONIC ANHYDRASE"/>
    <property type="match status" value="1"/>
</dbReference>
<dbReference type="OrthoDB" id="429145at2759"/>
<feature type="compositionally biased region" description="Polar residues" evidence="9">
    <location>
        <begin position="212"/>
        <end position="221"/>
    </location>
</feature>
<evidence type="ECO:0000313" key="13">
    <source>
        <dbReference type="RefSeq" id="XP_046595219.1"/>
    </source>
</evidence>
<keyword evidence="5 8" id="KW-0862">Zinc</keyword>
<evidence type="ECO:0000256" key="8">
    <source>
        <dbReference type="RuleBase" id="RU367011"/>
    </source>
</evidence>
<proteinExistence type="inferred from homology"/>
<dbReference type="RefSeq" id="XP_046595219.1">
    <property type="nucleotide sequence ID" value="XM_046739263.1"/>
</dbReference>
<feature type="compositionally biased region" description="Basic and acidic residues" evidence="9">
    <location>
        <begin position="154"/>
        <end position="163"/>
    </location>
</feature>
<comment type="catalytic activity">
    <reaction evidence="7 8">
        <text>hydrogencarbonate + H(+) = CO2 + H2O</text>
        <dbReference type="Rhea" id="RHEA:10748"/>
        <dbReference type="ChEBI" id="CHEBI:15377"/>
        <dbReference type="ChEBI" id="CHEBI:15378"/>
        <dbReference type="ChEBI" id="CHEBI:16526"/>
        <dbReference type="ChEBI" id="CHEBI:17544"/>
        <dbReference type="EC" id="4.2.1.1"/>
    </reaction>
</comment>
<dbReference type="Pfam" id="PF00194">
    <property type="entry name" value="Carb_anhydrase"/>
    <property type="match status" value="1"/>
</dbReference>
<keyword evidence="6 8" id="KW-0456">Lyase</keyword>
<dbReference type="InterPro" id="IPR001148">
    <property type="entry name" value="CA_dom"/>
</dbReference>
<evidence type="ECO:0000256" key="7">
    <source>
        <dbReference type="ARBA" id="ARBA00048348"/>
    </source>
</evidence>
<accession>A0A6J0BT76</accession>
<dbReference type="InParanoid" id="A0A6J0BT76"/>
<feature type="chain" id="PRO_5044948165" description="Carbonic anhydrase" evidence="8">
    <location>
        <begin position="21"/>
        <end position="486"/>
    </location>
</feature>
<organism evidence="11 12">
    <name type="scientific">Neodiprion lecontei</name>
    <name type="common">Redheaded pine sawfly</name>
    <dbReference type="NCBI Taxonomy" id="441921"/>
    <lineage>
        <taxon>Eukaryota</taxon>
        <taxon>Metazoa</taxon>
        <taxon>Ecdysozoa</taxon>
        <taxon>Arthropoda</taxon>
        <taxon>Hexapoda</taxon>
        <taxon>Insecta</taxon>
        <taxon>Pterygota</taxon>
        <taxon>Neoptera</taxon>
        <taxon>Endopterygota</taxon>
        <taxon>Hymenoptera</taxon>
        <taxon>Tenthredinoidea</taxon>
        <taxon>Diprionidae</taxon>
        <taxon>Diprioninae</taxon>
        <taxon>Neodiprion</taxon>
    </lineage>
</organism>
<dbReference type="PROSITE" id="PS00162">
    <property type="entry name" value="ALPHA_CA_1"/>
    <property type="match status" value="1"/>
</dbReference>
<comment type="cofactor">
    <cofactor evidence="8">
        <name>Zn(2+)</name>
        <dbReference type="ChEBI" id="CHEBI:29105"/>
    </cofactor>
</comment>
<dbReference type="PANTHER" id="PTHR18952:SF265">
    <property type="entry name" value="CARBONIC ANHYDRASE"/>
    <property type="match status" value="1"/>
</dbReference>
<comment type="function">
    <text evidence="1 8">Reversible hydration of carbon dioxide.</text>
</comment>
<evidence type="ECO:0000259" key="10">
    <source>
        <dbReference type="PROSITE" id="PS51144"/>
    </source>
</evidence>
<evidence type="ECO:0000256" key="2">
    <source>
        <dbReference type="ARBA" id="ARBA00010718"/>
    </source>
</evidence>
<dbReference type="CDD" id="cd00326">
    <property type="entry name" value="alpha_CA"/>
    <property type="match status" value="1"/>
</dbReference>
<comment type="similarity">
    <text evidence="2 8">Belongs to the alpha-carbonic anhydrase family.</text>
</comment>
<reference evidence="12 13" key="1">
    <citation type="submission" date="2025-05" db="UniProtKB">
        <authorList>
            <consortium name="RefSeq"/>
        </authorList>
    </citation>
    <scope>IDENTIFICATION</scope>
    <source>
        <tissue evidence="12 13">Thorax and Abdomen</tissue>
    </source>
</reference>
<dbReference type="GO" id="GO:0004089">
    <property type="term" value="F:carbonate dehydratase activity"/>
    <property type="evidence" value="ECO:0007669"/>
    <property type="project" value="UniProtKB-UniRule"/>
</dbReference>
<dbReference type="GeneID" id="107222979"/>
<dbReference type="InterPro" id="IPR023561">
    <property type="entry name" value="Carbonic_anhydrase_a-class"/>
</dbReference>